<keyword evidence="4" id="KW-0378">Hydrolase</keyword>
<dbReference type="PROSITE" id="PS00571">
    <property type="entry name" value="AMIDASES"/>
    <property type="match status" value="1"/>
</dbReference>
<comment type="catalytic activity">
    <reaction evidence="1">
        <text>a monocarboxylic acid amide + H2O = a monocarboxylate + NH4(+)</text>
        <dbReference type="Rhea" id="RHEA:12020"/>
        <dbReference type="ChEBI" id="CHEBI:15377"/>
        <dbReference type="ChEBI" id="CHEBI:28938"/>
        <dbReference type="ChEBI" id="CHEBI:35757"/>
        <dbReference type="ChEBI" id="CHEBI:83628"/>
        <dbReference type="EC" id="3.5.1.4"/>
    </reaction>
</comment>
<dbReference type="GO" id="GO:0004040">
    <property type="term" value="F:amidase activity"/>
    <property type="evidence" value="ECO:0007669"/>
    <property type="project" value="UniProtKB-EC"/>
</dbReference>
<dbReference type="EC" id="3.5.1.4" evidence="3"/>
<proteinExistence type="inferred from homology"/>
<comment type="caution">
    <text evidence="6">The sequence shown here is derived from an EMBL/GenBank/DDBJ whole genome shotgun (WGS) entry which is preliminary data.</text>
</comment>
<dbReference type="InterPro" id="IPR023631">
    <property type="entry name" value="Amidase_dom"/>
</dbReference>
<evidence type="ECO:0000256" key="4">
    <source>
        <dbReference type="ARBA" id="ARBA00022801"/>
    </source>
</evidence>
<evidence type="ECO:0000313" key="6">
    <source>
        <dbReference type="EMBL" id="KAH3666739.1"/>
    </source>
</evidence>
<dbReference type="PANTHER" id="PTHR46072:SF4">
    <property type="entry name" value="AMIDASE C550.07-RELATED"/>
    <property type="match status" value="1"/>
</dbReference>
<dbReference type="RefSeq" id="XP_046061695.1">
    <property type="nucleotide sequence ID" value="XM_046204140.1"/>
</dbReference>
<evidence type="ECO:0000259" key="5">
    <source>
        <dbReference type="Pfam" id="PF01425"/>
    </source>
</evidence>
<dbReference type="GeneID" id="70235155"/>
<gene>
    <name evidence="6" type="ORF">OGAPHI_003188</name>
</gene>
<protein>
    <recommendedName>
        <fullName evidence="3">amidase</fullName>
        <ecNumber evidence="3">3.5.1.4</ecNumber>
    </recommendedName>
</protein>
<comment type="similarity">
    <text evidence="2">Belongs to the amidase family.</text>
</comment>
<organism evidence="6 7">
    <name type="scientific">Ogataea philodendri</name>
    <dbReference type="NCBI Taxonomy" id="1378263"/>
    <lineage>
        <taxon>Eukaryota</taxon>
        <taxon>Fungi</taxon>
        <taxon>Dikarya</taxon>
        <taxon>Ascomycota</taxon>
        <taxon>Saccharomycotina</taxon>
        <taxon>Pichiomycetes</taxon>
        <taxon>Pichiales</taxon>
        <taxon>Pichiaceae</taxon>
        <taxon>Ogataea</taxon>
    </lineage>
</organism>
<reference evidence="6" key="2">
    <citation type="submission" date="2021-01" db="EMBL/GenBank/DDBJ databases">
        <authorList>
            <person name="Schikora-Tamarit M.A."/>
        </authorList>
    </citation>
    <scope>NUCLEOTIDE SEQUENCE</scope>
    <source>
        <strain evidence="6">CBS6075</strain>
    </source>
</reference>
<dbReference type="InterPro" id="IPR036928">
    <property type="entry name" value="AS_sf"/>
</dbReference>
<accession>A0A9P8T5V5</accession>
<dbReference type="AlphaFoldDB" id="A0A9P8T5V5"/>
<dbReference type="OrthoDB" id="6428749at2759"/>
<dbReference type="Gene3D" id="3.90.1300.10">
    <property type="entry name" value="Amidase signature (AS) domain"/>
    <property type="match status" value="1"/>
</dbReference>
<evidence type="ECO:0000256" key="3">
    <source>
        <dbReference type="ARBA" id="ARBA00012922"/>
    </source>
</evidence>
<keyword evidence="7" id="KW-1185">Reference proteome</keyword>
<feature type="domain" description="Amidase" evidence="5">
    <location>
        <begin position="91"/>
        <end position="535"/>
    </location>
</feature>
<sequence length="893" mass="99484">MEVTLYTPTVPTTENPDLFSSFEPKLEAYRAKLAAGVLDEYKLPDNLVPQDDGDVTGIPDNILNDAEKTITETSAVYLAASIANGKLTAVEVLKAFAKRATAAHQLTNCAMDLFIPEALERAAELDEYYKTTGKTVGPLHGLPISLKERFDVKGRITHAGYVCAIDNVSKDWSLIPKKLWDAGAVFFIRTCQPQTLMHLCTNNNITGICRNPYNTRLTSGGSSSGEAALTAMHGSAFGIGSDGGGSIRAPAAFCGVWGIRCTQKRLPLRGNSVSSATGVNDCFHTVNGPLARSADDLELALKVLSDKAWEDDATLIPLPWRTVSKPKVSDLTIAVCYDDGVVKPMEPIIRGLKYVAGKLKAAGATVVEWKPNNVDLVSKLSFTVYSANGNAGQKKLFEKSGEPILKSSVDTLSFGFGDRPLTYLEYEKICKLRDENMNLYREQMKGIDFLLTPAYCNVAPVPETLKYWAYTSIWNFLDQPGVVFPTGLRMDPELDAPKEYHPRSDIEAYERSLYKDPSVFDGAPICVQLIGRRWFCEEVLQGAKAISEIFGLLDQLVNLAGNIQFLELLEVVSGQFVCNSLKHIRSTGIENVCLVLSSHLAGLFLGNLTSAQKFLVIGIRQALVRVVDDLVKWEVKSPVNQWIVRESLQDSHQGLLVISQHSHHVFACNSERSLNSTDLHCVTQHPGESEWNLFRVLLSQNSSLKTVTKINMDDLTILLSSQASEDFDLNHSTLHLQHDTVFDIEQNFARLSVFLDKNVESVRVWNPTQETGAWRKRNSSKLLNIHVTLETFRIVGQKGVHQSKELHDQTILTNILVSLQQILIVLTVTSKDVELPRSLLRSDNRKHRFEFDCFDDFFSRNIRSRNSELKIFSGKQFWRNMLQIQILQLGELS</sequence>
<evidence type="ECO:0000313" key="7">
    <source>
        <dbReference type="Proteomes" id="UP000769157"/>
    </source>
</evidence>
<dbReference type="EMBL" id="JAEUBE010000199">
    <property type="protein sequence ID" value="KAH3666739.1"/>
    <property type="molecule type" value="Genomic_DNA"/>
</dbReference>
<dbReference type="Pfam" id="PF01425">
    <property type="entry name" value="Amidase"/>
    <property type="match status" value="1"/>
</dbReference>
<name>A0A9P8T5V5_9ASCO</name>
<dbReference type="InterPro" id="IPR020556">
    <property type="entry name" value="Amidase_CS"/>
</dbReference>
<dbReference type="PANTHER" id="PTHR46072">
    <property type="entry name" value="AMIDASE-RELATED-RELATED"/>
    <property type="match status" value="1"/>
</dbReference>
<dbReference type="SUPFAM" id="SSF75304">
    <property type="entry name" value="Amidase signature (AS) enzymes"/>
    <property type="match status" value="1"/>
</dbReference>
<evidence type="ECO:0000256" key="1">
    <source>
        <dbReference type="ARBA" id="ARBA00001311"/>
    </source>
</evidence>
<reference evidence="6" key="1">
    <citation type="journal article" date="2021" name="Open Biol.">
        <title>Shared evolutionary footprints suggest mitochondrial oxidative damage underlies multiple complex I losses in fungi.</title>
        <authorList>
            <person name="Schikora-Tamarit M.A."/>
            <person name="Marcet-Houben M."/>
            <person name="Nosek J."/>
            <person name="Gabaldon T."/>
        </authorList>
    </citation>
    <scope>NUCLEOTIDE SEQUENCE</scope>
    <source>
        <strain evidence="6">CBS6075</strain>
    </source>
</reference>
<dbReference type="Proteomes" id="UP000769157">
    <property type="component" value="Unassembled WGS sequence"/>
</dbReference>
<evidence type="ECO:0000256" key="2">
    <source>
        <dbReference type="ARBA" id="ARBA00009199"/>
    </source>
</evidence>